<dbReference type="OrthoDB" id="5765590at2"/>
<protein>
    <submittedName>
        <fullName evidence="1">Uncharacterized protein</fullName>
    </submittedName>
</protein>
<dbReference type="HOGENOM" id="CLU_1413684_0_0_6"/>
<evidence type="ECO:0000313" key="2">
    <source>
        <dbReference type="Proteomes" id="UP000006062"/>
    </source>
</evidence>
<dbReference type="KEGG" id="tvi:Thivi_3740"/>
<keyword evidence="2" id="KW-1185">Reference proteome</keyword>
<gene>
    <name evidence="1" type="ordered locus">Thivi_3740</name>
</gene>
<dbReference type="RefSeq" id="WP_014779978.1">
    <property type="nucleotide sequence ID" value="NC_018012.1"/>
</dbReference>
<dbReference type="EMBL" id="CP003154">
    <property type="protein sequence ID" value="AFL75586.1"/>
    <property type="molecule type" value="Genomic_DNA"/>
</dbReference>
<organism evidence="1 2">
    <name type="scientific">Thiocystis violascens (strain ATCC 17096 / DSM 198 / 6111)</name>
    <name type="common">Chromatium violascens</name>
    <dbReference type="NCBI Taxonomy" id="765911"/>
    <lineage>
        <taxon>Bacteria</taxon>
        <taxon>Pseudomonadati</taxon>
        <taxon>Pseudomonadota</taxon>
        <taxon>Gammaproteobacteria</taxon>
        <taxon>Chromatiales</taxon>
        <taxon>Chromatiaceae</taxon>
        <taxon>Thiocystis</taxon>
    </lineage>
</organism>
<dbReference type="Proteomes" id="UP000006062">
    <property type="component" value="Chromosome"/>
</dbReference>
<dbReference type="AlphaFoldDB" id="I3YF18"/>
<dbReference type="eggNOG" id="ENOG502ZBNM">
    <property type="taxonomic scope" value="Bacteria"/>
</dbReference>
<reference evidence="1 2" key="1">
    <citation type="submission" date="2012-06" db="EMBL/GenBank/DDBJ databases">
        <title>Complete sequence of Thiocystis violascens DSM 198.</title>
        <authorList>
            <consortium name="US DOE Joint Genome Institute"/>
            <person name="Lucas S."/>
            <person name="Han J."/>
            <person name="Lapidus A."/>
            <person name="Cheng J.-F."/>
            <person name="Goodwin L."/>
            <person name="Pitluck S."/>
            <person name="Peters L."/>
            <person name="Ovchinnikova G."/>
            <person name="Teshima H."/>
            <person name="Detter J.C."/>
            <person name="Han C."/>
            <person name="Tapia R."/>
            <person name="Land M."/>
            <person name="Hauser L."/>
            <person name="Kyrpides N."/>
            <person name="Ivanova N."/>
            <person name="Pagani I."/>
            <person name="Vogl K."/>
            <person name="Liu Z."/>
            <person name="Frigaard N.-U."/>
            <person name="Bryant D."/>
            <person name="Woyke T."/>
        </authorList>
    </citation>
    <scope>NUCLEOTIDE SEQUENCE [LARGE SCALE GENOMIC DNA]</scope>
    <source>
        <strain evidence="2">ATCC 17096 / DSM 198 / 6111</strain>
    </source>
</reference>
<name>I3YF18_THIV6</name>
<accession>I3YF18</accession>
<sequence>MTNDLKLPKTYKTLLMLALVFGPFYWLAFTEDGQRRTDLGLMFVLGNPEFNAALDAFNSGLTEARLRELFPKLRFQCATGANPFGDRLCGAGIGSFNQIPASSVTLFFLGEQLRAAKVVYRRSYHRTVREWARQRLALRDNSVHPALENRQDSREVMAEAVDDGALFVRDGELARTDEPALLWLSQAAIDTRR</sequence>
<evidence type="ECO:0000313" key="1">
    <source>
        <dbReference type="EMBL" id="AFL75586.1"/>
    </source>
</evidence>
<proteinExistence type="predicted"/>